<evidence type="ECO:0000256" key="2">
    <source>
        <dbReference type="ARBA" id="ARBA00022737"/>
    </source>
</evidence>
<dbReference type="SUPFAM" id="SSF52540">
    <property type="entry name" value="P-loop containing nucleoside triphosphate hydrolases"/>
    <property type="match status" value="1"/>
</dbReference>
<dbReference type="SMART" id="SM00255">
    <property type="entry name" value="TIR"/>
    <property type="match status" value="1"/>
</dbReference>
<keyword evidence="6" id="KW-1185">Reference proteome</keyword>
<dbReference type="InterPro" id="IPR002182">
    <property type="entry name" value="NB-ARC"/>
</dbReference>
<dbReference type="Gene3D" id="3.80.10.10">
    <property type="entry name" value="Ribonuclease Inhibitor"/>
    <property type="match status" value="2"/>
</dbReference>
<dbReference type="InterPro" id="IPR035897">
    <property type="entry name" value="Toll_tir_struct_dom_sf"/>
</dbReference>
<evidence type="ECO:0000256" key="1">
    <source>
        <dbReference type="ARBA" id="ARBA00022614"/>
    </source>
</evidence>
<dbReference type="InterPro" id="IPR011713">
    <property type="entry name" value="Leu-rich_rpt_3"/>
</dbReference>
<dbReference type="InterPro" id="IPR003593">
    <property type="entry name" value="AAA+_ATPase"/>
</dbReference>
<name>A0ABM0WMB6_CAMSA</name>
<dbReference type="Gene3D" id="1.10.8.430">
    <property type="entry name" value="Helical domain of apoptotic protease-activating factors"/>
    <property type="match status" value="1"/>
</dbReference>
<proteinExistence type="predicted"/>
<dbReference type="Gene3D" id="3.40.50.300">
    <property type="entry name" value="P-loop containing nucleotide triphosphate hydrolases"/>
    <property type="match status" value="1"/>
</dbReference>
<dbReference type="Pfam" id="PF01582">
    <property type="entry name" value="TIR"/>
    <property type="match status" value="1"/>
</dbReference>
<dbReference type="Proteomes" id="UP000694864">
    <property type="component" value="Chromosome 16"/>
</dbReference>
<evidence type="ECO:0000256" key="4">
    <source>
        <dbReference type="ARBA" id="ARBA00023027"/>
    </source>
</evidence>
<dbReference type="InterPro" id="IPR036390">
    <property type="entry name" value="WH_DNA-bd_sf"/>
</dbReference>
<sequence length="906" mass="103159">MALDPSSRSWIQDVFPSFHGADVRKDFLSHVIKEFKAKGIDIFNDNGIERSKSIRPELVKAIRGSRILIVLLSENYASSTWCLNELVEIMNFSKELDQTVMTIFYKVHPTDVKKQTGNFGQVFKKTCKGKTKENIRRWRHALAQVAIIAGYHSSNWCNEADMIEQIATNVSNTLNNYIPSNHFEDLVGIEAHMEKMMSLLCLECDEVRMVGVLGPAGIGKTTIVRALYETLCSNFTHTAFMVSIKGVYTVQNRDNFALMLQLQEQLLSQTLNQKDLKIRHLGVARERLKDKKVLVVLDDVDRLVQLDAMAKEPKWFGNGSRIIITTQDHNLLKAHGINHIYKVDYPIDEEALQIFCLNAFGQKSIRDGFEELAWEVTKLSGKLPLGLSVMGSYFRGMSKQEWIDALPRLRTRLHQDIQSILRFSYDALCDEDKDLFLYIACFFSNKSIQTLEDYLADTFLDLSQGLKILAEKSLISRECGFIKMPSLLVQLGRDIVRNQSVQEPGQRQFLVDAKEICQVLTKETGSKSIVGMDLDLSEINDDFDISERCFERMWNLQFLRFHGKVEDYNGCILHSQQSLNYLSPKLRLLHWEYFPMNCLPSSFNTSFLVELNMRYSKLKKLWEGVQPLQNLKWVDLSYSKNLKKLPDLSTATNLLSLDISHCSRLIELPSSIGNAINLLILNIEHCTSLLTIPNSIENIPNLKIFLVECSSLVQLPSCIWNITSLNTFNLDNFSSSYQDPLMWNAKNFQDLDLSGCSSLRRLPSIVNNATNLHERKPSFLERKPNFLERNPNLYRYLSSVGFSSSIVDATNLHEQKGTSSVGFSSSIGNVTNLKKLNLSNCSSLVELTSSIEDATNLQELNLSGCSSLKKLPYSITTLTNLNKLDLDWKIEKGRPVEMISQVYRIS</sequence>
<dbReference type="InterPro" id="IPR000157">
    <property type="entry name" value="TIR_dom"/>
</dbReference>
<evidence type="ECO:0000313" key="7">
    <source>
        <dbReference type="RefSeq" id="XP_010473148.1"/>
    </source>
</evidence>
<dbReference type="SMART" id="SM00382">
    <property type="entry name" value="AAA"/>
    <property type="match status" value="1"/>
</dbReference>
<reference evidence="6" key="1">
    <citation type="journal article" date="2014" name="Nat. Commun.">
        <title>The emerging biofuel crop Camelina sativa retains a highly undifferentiated hexaploid genome structure.</title>
        <authorList>
            <person name="Kagale S."/>
            <person name="Koh C."/>
            <person name="Nixon J."/>
            <person name="Bollina V."/>
            <person name="Clarke W.E."/>
            <person name="Tuteja R."/>
            <person name="Spillane C."/>
            <person name="Robinson S.J."/>
            <person name="Links M.G."/>
            <person name="Clarke C."/>
            <person name="Higgins E.E."/>
            <person name="Huebert T."/>
            <person name="Sharpe A.G."/>
            <person name="Parkin I.A."/>
        </authorList>
    </citation>
    <scope>NUCLEOTIDE SEQUENCE [LARGE SCALE GENOMIC DNA]</scope>
    <source>
        <strain evidence="6">cv. DH55</strain>
    </source>
</reference>
<dbReference type="PANTHER" id="PTHR11017:SF411">
    <property type="entry name" value="ADP-RIBOSYL CYCLASE_CYCLIC ADP-RIBOSE HYDROLASE-RELATED"/>
    <property type="match status" value="1"/>
</dbReference>
<evidence type="ECO:0000313" key="6">
    <source>
        <dbReference type="Proteomes" id="UP000694864"/>
    </source>
</evidence>
<evidence type="ECO:0000259" key="5">
    <source>
        <dbReference type="PROSITE" id="PS50104"/>
    </source>
</evidence>
<keyword evidence="1" id="KW-0433">Leucine-rich repeat</keyword>
<keyword evidence="3" id="KW-0611">Plant defense</keyword>
<dbReference type="SUPFAM" id="SSF52058">
    <property type="entry name" value="L domain-like"/>
    <property type="match status" value="1"/>
</dbReference>
<feature type="domain" description="TIR" evidence="5">
    <location>
        <begin position="10"/>
        <end position="174"/>
    </location>
</feature>
<dbReference type="InterPro" id="IPR032675">
    <property type="entry name" value="LRR_dom_sf"/>
</dbReference>
<dbReference type="Gene3D" id="3.40.50.10140">
    <property type="entry name" value="Toll/interleukin-1 receptor homology (TIR) domain"/>
    <property type="match status" value="1"/>
</dbReference>
<organism evidence="6 7">
    <name type="scientific">Camelina sativa</name>
    <name type="common">False flax</name>
    <name type="synonym">Myagrum sativum</name>
    <dbReference type="NCBI Taxonomy" id="90675"/>
    <lineage>
        <taxon>Eukaryota</taxon>
        <taxon>Viridiplantae</taxon>
        <taxon>Streptophyta</taxon>
        <taxon>Embryophyta</taxon>
        <taxon>Tracheophyta</taxon>
        <taxon>Spermatophyta</taxon>
        <taxon>Magnoliopsida</taxon>
        <taxon>eudicotyledons</taxon>
        <taxon>Gunneridae</taxon>
        <taxon>Pentapetalae</taxon>
        <taxon>rosids</taxon>
        <taxon>malvids</taxon>
        <taxon>Brassicales</taxon>
        <taxon>Brassicaceae</taxon>
        <taxon>Camelineae</taxon>
        <taxon>Camelina</taxon>
    </lineage>
</organism>
<dbReference type="PROSITE" id="PS50104">
    <property type="entry name" value="TIR"/>
    <property type="match status" value="1"/>
</dbReference>
<dbReference type="PRINTS" id="PR00364">
    <property type="entry name" value="DISEASERSIST"/>
</dbReference>
<dbReference type="InterPro" id="IPR058192">
    <property type="entry name" value="WHD_ROQ1-like"/>
</dbReference>
<gene>
    <name evidence="7" type="primary">LOC104752653</name>
</gene>
<dbReference type="InterPro" id="IPR027417">
    <property type="entry name" value="P-loop_NTPase"/>
</dbReference>
<evidence type="ECO:0000256" key="3">
    <source>
        <dbReference type="ARBA" id="ARBA00022821"/>
    </source>
</evidence>
<dbReference type="InterPro" id="IPR044974">
    <property type="entry name" value="Disease_R_plants"/>
</dbReference>
<dbReference type="Pfam" id="PF00931">
    <property type="entry name" value="NB-ARC"/>
    <property type="match status" value="1"/>
</dbReference>
<dbReference type="Pfam" id="PF07725">
    <property type="entry name" value="LRR_3"/>
    <property type="match status" value="1"/>
</dbReference>
<dbReference type="InterPro" id="IPR042197">
    <property type="entry name" value="Apaf_helical"/>
</dbReference>
<dbReference type="SUPFAM" id="SSF52200">
    <property type="entry name" value="Toll/Interleukin receptor TIR domain"/>
    <property type="match status" value="1"/>
</dbReference>
<accession>A0ABM0WMB6</accession>
<keyword evidence="4" id="KW-0520">NAD</keyword>
<dbReference type="GeneID" id="104752653"/>
<dbReference type="PANTHER" id="PTHR11017">
    <property type="entry name" value="LEUCINE-RICH REPEAT-CONTAINING PROTEIN"/>
    <property type="match status" value="1"/>
</dbReference>
<reference evidence="7" key="2">
    <citation type="submission" date="2025-08" db="UniProtKB">
        <authorList>
            <consortium name="RefSeq"/>
        </authorList>
    </citation>
    <scope>IDENTIFICATION</scope>
    <source>
        <tissue evidence="7">Leaf</tissue>
    </source>
</reference>
<dbReference type="RefSeq" id="XP_010473148.1">
    <property type="nucleotide sequence ID" value="XM_010474846.1"/>
</dbReference>
<dbReference type="SUPFAM" id="SSF46785">
    <property type="entry name" value="Winged helix' DNA-binding domain"/>
    <property type="match status" value="1"/>
</dbReference>
<protein>
    <submittedName>
        <fullName evidence="7">Disease resistance protein TAO1-like</fullName>
    </submittedName>
</protein>
<keyword evidence="2" id="KW-0677">Repeat</keyword>
<dbReference type="Pfam" id="PF23282">
    <property type="entry name" value="WHD_ROQ1"/>
    <property type="match status" value="1"/>
</dbReference>